<dbReference type="InterPro" id="IPR032305">
    <property type="entry name" value="GTP-bd_M"/>
</dbReference>
<dbReference type="Pfam" id="PF01926">
    <property type="entry name" value="MMR_HSR1"/>
    <property type="match status" value="1"/>
</dbReference>
<dbReference type="AlphaFoldDB" id="A0A5C8NLL3"/>
<dbReference type="GO" id="GO:0046872">
    <property type="term" value="F:metal ion binding"/>
    <property type="evidence" value="ECO:0007669"/>
    <property type="project" value="UniProtKB-KW"/>
</dbReference>
<feature type="binding site" evidence="7">
    <location>
        <begin position="318"/>
        <end position="321"/>
    </location>
    <ligand>
        <name>GTP</name>
        <dbReference type="ChEBI" id="CHEBI:37565"/>
    </ligand>
</feature>
<keyword evidence="3 6" id="KW-0547">Nucleotide-binding</keyword>
<dbReference type="Gene3D" id="6.10.250.2860">
    <property type="match status" value="1"/>
</dbReference>
<evidence type="ECO:0000256" key="3">
    <source>
        <dbReference type="ARBA" id="ARBA00022741"/>
    </source>
</evidence>
<comment type="function">
    <text evidence="6">GTPase that associates with the 50S ribosomal subunit and may have a role during protein synthesis or ribosome biogenesis.</text>
</comment>
<gene>
    <name evidence="6 11" type="primary">hflX</name>
    <name evidence="11" type="ORF">FHP08_18170</name>
</gene>
<evidence type="ECO:0000313" key="12">
    <source>
        <dbReference type="Proteomes" id="UP000321548"/>
    </source>
</evidence>
<feature type="binding site" evidence="7">
    <location>
        <begin position="230"/>
        <end position="234"/>
    </location>
    <ligand>
        <name>GTP</name>
        <dbReference type="ChEBI" id="CHEBI:37565"/>
    </ligand>
</feature>
<keyword evidence="2 8" id="KW-0479">Metal-binding</keyword>
<evidence type="ECO:0000259" key="10">
    <source>
        <dbReference type="PROSITE" id="PS51705"/>
    </source>
</evidence>
<dbReference type="CDD" id="cd01878">
    <property type="entry name" value="HflX"/>
    <property type="match status" value="1"/>
</dbReference>
<accession>A0A5C8NLL3</accession>
<dbReference type="InterPro" id="IPR016496">
    <property type="entry name" value="GTPase_HflX"/>
</dbReference>
<dbReference type="HAMAP" id="MF_00900">
    <property type="entry name" value="GTPase_HflX"/>
    <property type="match status" value="1"/>
</dbReference>
<sequence length="387" mass="42426">MSANHTPVRCLLVGVAFGGRPRGEDSLDELDALARSAGLDPQSRIIVRRARPDAAMCIGSGKADEIGAMLPGGAIDLVLFDHEISPVQQRNLNQLWKVPVMDRTELILDIFARRARSHEGKLQVELARLEHLQARLVRGWTHLERQRGGIGVRGGPGEKQIELDRRMLGDRVRRLRTQLEQLKRQRRTRRRARDRRPAFAISLVGYTNAGKSTLFNRLTKAGTYAADQLFATLDTLTRKLRLASGAEVVLSDTVGFVRELPHQLVEAFTATLEETAEADLLLHVVDASAPDRDEQIAEVERVLAEIGAGDVPRLTVMNKIDAAGLEPRVAADACGSIDRLWVSAVSGAGIDALRETIEARVAQWRAQRFAVPAAAPEDPAEIGARAG</sequence>
<dbReference type="Gene3D" id="3.40.50.11060">
    <property type="entry name" value="GTPase HflX, N-terminal domain"/>
    <property type="match status" value="1"/>
</dbReference>
<name>A0A5C8NLL3_9BURK</name>
<keyword evidence="9" id="KW-0175">Coiled coil</keyword>
<evidence type="ECO:0000256" key="8">
    <source>
        <dbReference type="PIRSR" id="PIRSR006809-2"/>
    </source>
</evidence>
<dbReference type="InterPro" id="IPR042108">
    <property type="entry name" value="GTPase_HflX_N_sf"/>
</dbReference>
<evidence type="ECO:0000256" key="4">
    <source>
        <dbReference type="ARBA" id="ARBA00022842"/>
    </source>
</evidence>
<dbReference type="GO" id="GO:0043022">
    <property type="term" value="F:ribosome binding"/>
    <property type="evidence" value="ECO:0007669"/>
    <property type="project" value="TreeGrafter"/>
</dbReference>
<dbReference type="NCBIfam" id="TIGR03156">
    <property type="entry name" value="GTP_HflX"/>
    <property type="match status" value="1"/>
</dbReference>
<dbReference type="InterPro" id="IPR025121">
    <property type="entry name" value="GTPase_HflX_N"/>
</dbReference>
<keyword evidence="12" id="KW-1185">Reference proteome</keyword>
<comment type="similarity">
    <text evidence="6">Belongs to the TRAFAC class OBG-HflX-like GTPase superfamily. HflX GTPase family.</text>
</comment>
<dbReference type="GO" id="GO:0003924">
    <property type="term" value="F:GTPase activity"/>
    <property type="evidence" value="ECO:0007669"/>
    <property type="project" value="UniProtKB-UniRule"/>
</dbReference>
<evidence type="ECO:0000256" key="1">
    <source>
        <dbReference type="ARBA" id="ARBA00022490"/>
    </source>
</evidence>
<dbReference type="GO" id="GO:0005737">
    <property type="term" value="C:cytoplasm"/>
    <property type="evidence" value="ECO:0007669"/>
    <property type="project" value="UniProtKB-SubCell"/>
</dbReference>
<dbReference type="InterPro" id="IPR030394">
    <property type="entry name" value="G_HFLX_dom"/>
</dbReference>
<organism evidence="11 12">
    <name type="scientific">Zeimonas arvi</name>
    <dbReference type="NCBI Taxonomy" id="2498847"/>
    <lineage>
        <taxon>Bacteria</taxon>
        <taxon>Pseudomonadati</taxon>
        <taxon>Pseudomonadota</taxon>
        <taxon>Betaproteobacteria</taxon>
        <taxon>Burkholderiales</taxon>
        <taxon>Burkholderiaceae</taxon>
        <taxon>Zeimonas</taxon>
    </lineage>
</organism>
<dbReference type="GO" id="GO:0005525">
    <property type="term" value="F:GTP binding"/>
    <property type="evidence" value="ECO:0007669"/>
    <property type="project" value="UniProtKB-UniRule"/>
</dbReference>
<comment type="caution">
    <text evidence="11">The sequence shown here is derived from an EMBL/GenBank/DDBJ whole genome shotgun (WGS) entry which is preliminary data.</text>
</comment>
<evidence type="ECO:0000256" key="2">
    <source>
        <dbReference type="ARBA" id="ARBA00022723"/>
    </source>
</evidence>
<dbReference type="Gene3D" id="3.40.50.300">
    <property type="entry name" value="P-loop containing nucleotide triphosphate hydrolases"/>
    <property type="match status" value="1"/>
</dbReference>
<feature type="binding site" evidence="7">
    <location>
        <begin position="252"/>
        <end position="255"/>
    </location>
    <ligand>
        <name>GTP</name>
        <dbReference type="ChEBI" id="CHEBI:37565"/>
    </ligand>
</feature>
<evidence type="ECO:0000313" key="11">
    <source>
        <dbReference type="EMBL" id="TXL61795.1"/>
    </source>
</evidence>
<dbReference type="Proteomes" id="UP000321548">
    <property type="component" value="Unassembled WGS sequence"/>
</dbReference>
<dbReference type="OrthoDB" id="9812272at2"/>
<dbReference type="InterPro" id="IPR027417">
    <property type="entry name" value="P-loop_NTPase"/>
</dbReference>
<dbReference type="PANTHER" id="PTHR10229">
    <property type="entry name" value="GTP-BINDING PROTEIN HFLX"/>
    <property type="match status" value="1"/>
</dbReference>
<reference evidence="11 12" key="1">
    <citation type="submission" date="2019-06" db="EMBL/GenBank/DDBJ databases">
        <title>Quisquiliibacterium sp. nov., isolated from a maize field.</title>
        <authorList>
            <person name="Lin S.-Y."/>
            <person name="Tsai C.-F."/>
            <person name="Young C.-C."/>
        </authorList>
    </citation>
    <scope>NUCLEOTIDE SEQUENCE [LARGE SCALE GENOMIC DNA]</scope>
    <source>
        <strain evidence="11 12">CC-CFT501</strain>
    </source>
</reference>
<evidence type="ECO:0000256" key="7">
    <source>
        <dbReference type="PIRSR" id="PIRSR006809-1"/>
    </source>
</evidence>
<keyword evidence="1 6" id="KW-0963">Cytoplasm</keyword>
<dbReference type="RefSeq" id="WP_147705929.1">
    <property type="nucleotide sequence ID" value="NZ_VDUY01000011.1"/>
</dbReference>
<dbReference type="SUPFAM" id="SSF52540">
    <property type="entry name" value="P-loop containing nucleoside triphosphate hydrolases"/>
    <property type="match status" value="1"/>
</dbReference>
<dbReference type="PRINTS" id="PR00326">
    <property type="entry name" value="GTP1OBG"/>
</dbReference>
<dbReference type="FunFam" id="3.40.50.11060:FF:000001">
    <property type="entry name" value="GTPase HflX"/>
    <property type="match status" value="1"/>
</dbReference>
<comment type="subunit">
    <text evidence="6">Monomer. Associates with the 50S ribosomal subunit.</text>
</comment>
<dbReference type="EMBL" id="VDUY01000011">
    <property type="protein sequence ID" value="TXL61795.1"/>
    <property type="molecule type" value="Genomic_DNA"/>
</dbReference>
<dbReference type="InterPro" id="IPR006073">
    <property type="entry name" value="GTP-bd"/>
</dbReference>
<comment type="subcellular location">
    <subcellularLocation>
        <location evidence="6">Cytoplasm</location>
    </subcellularLocation>
    <text evidence="6">May associate with membranes.</text>
</comment>
<dbReference type="PROSITE" id="PS51705">
    <property type="entry name" value="G_HFLX"/>
    <property type="match status" value="1"/>
</dbReference>
<dbReference type="PIRSF" id="PIRSF006809">
    <property type="entry name" value="GTP-binding_hflX_prd"/>
    <property type="match status" value="1"/>
</dbReference>
<feature type="coiled-coil region" evidence="9">
    <location>
        <begin position="165"/>
        <end position="195"/>
    </location>
</feature>
<feature type="binding site" evidence="8">
    <location>
        <position position="232"/>
    </location>
    <ligand>
        <name>Mg(2+)</name>
        <dbReference type="ChEBI" id="CHEBI:18420"/>
    </ligand>
</feature>
<protein>
    <recommendedName>
        <fullName evidence="6">GTPase HflX</fullName>
    </recommendedName>
    <alternativeName>
        <fullName evidence="6">GTP-binding protein HflX</fullName>
    </alternativeName>
</protein>
<proteinExistence type="inferred from homology"/>
<feature type="domain" description="Hflx-type G" evidence="10">
    <location>
        <begin position="199"/>
        <end position="365"/>
    </location>
</feature>
<dbReference type="Pfam" id="PF13167">
    <property type="entry name" value="GTP-bdg_N"/>
    <property type="match status" value="1"/>
</dbReference>
<keyword evidence="5 6" id="KW-0342">GTP-binding</keyword>
<feature type="binding site" evidence="7">
    <location>
        <begin position="205"/>
        <end position="212"/>
    </location>
    <ligand>
        <name>GTP</name>
        <dbReference type="ChEBI" id="CHEBI:37565"/>
    </ligand>
</feature>
<feature type="binding site" evidence="8">
    <location>
        <position position="212"/>
    </location>
    <ligand>
        <name>Mg(2+)</name>
        <dbReference type="ChEBI" id="CHEBI:18420"/>
    </ligand>
</feature>
<dbReference type="PANTHER" id="PTHR10229:SF0">
    <property type="entry name" value="GTP-BINDING PROTEIN 6-RELATED"/>
    <property type="match status" value="1"/>
</dbReference>
<dbReference type="FunFam" id="3.40.50.300:FF:000173">
    <property type="entry name" value="GTPase HflX"/>
    <property type="match status" value="1"/>
</dbReference>
<evidence type="ECO:0000256" key="6">
    <source>
        <dbReference type="HAMAP-Rule" id="MF_00900"/>
    </source>
</evidence>
<evidence type="ECO:0000256" key="9">
    <source>
        <dbReference type="SAM" id="Coils"/>
    </source>
</evidence>
<keyword evidence="4 8" id="KW-0460">Magnesium</keyword>
<dbReference type="Pfam" id="PF16360">
    <property type="entry name" value="GTP-bdg_M"/>
    <property type="match status" value="1"/>
</dbReference>
<comment type="cofactor">
    <cofactor evidence="8">
        <name>Mg(2+)</name>
        <dbReference type="ChEBI" id="CHEBI:18420"/>
    </cofactor>
</comment>
<evidence type="ECO:0000256" key="5">
    <source>
        <dbReference type="ARBA" id="ARBA00023134"/>
    </source>
</evidence>